<proteinExistence type="predicted"/>
<keyword evidence="3" id="KW-1185">Reference proteome</keyword>
<feature type="compositionally biased region" description="Polar residues" evidence="1">
    <location>
        <begin position="1"/>
        <end position="16"/>
    </location>
</feature>
<dbReference type="AlphaFoldDB" id="A0AAD9BIT7"/>
<accession>A0AAD9BIT7</accession>
<sequence>MESESVSGLSEMSFTSAAHKESGHRRPGDYTNGILNLKLPQMRSTFPPAIYGKQLKQSTVRRECCLMN</sequence>
<protein>
    <submittedName>
        <fullName evidence="2">Dual oxidase</fullName>
    </submittedName>
</protein>
<feature type="region of interest" description="Disordered" evidence="1">
    <location>
        <begin position="1"/>
        <end position="34"/>
    </location>
</feature>
<organism evidence="2 3">
    <name type="scientific">Dissostichus eleginoides</name>
    <name type="common">Patagonian toothfish</name>
    <name type="synonym">Dissostichus amissus</name>
    <dbReference type="NCBI Taxonomy" id="100907"/>
    <lineage>
        <taxon>Eukaryota</taxon>
        <taxon>Metazoa</taxon>
        <taxon>Chordata</taxon>
        <taxon>Craniata</taxon>
        <taxon>Vertebrata</taxon>
        <taxon>Euteleostomi</taxon>
        <taxon>Actinopterygii</taxon>
        <taxon>Neopterygii</taxon>
        <taxon>Teleostei</taxon>
        <taxon>Neoteleostei</taxon>
        <taxon>Acanthomorphata</taxon>
        <taxon>Eupercaria</taxon>
        <taxon>Perciformes</taxon>
        <taxon>Notothenioidei</taxon>
        <taxon>Nototheniidae</taxon>
        <taxon>Dissostichus</taxon>
    </lineage>
</organism>
<comment type="caution">
    <text evidence="2">The sequence shown here is derived from an EMBL/GenBank/DDBJ whole genome shotgun (WGS) entry which is preliminary data.</text>
</comment>
<evidence type="ECO:0000313" key="2">
    <source>
        <dbReference type="EMBL" id="KAK1883727.1"/>
    </source>
</evidence>
<dbReference type="EMBL" id="JASDAP010000022">
    <property type="protein sequence ID" value="KAK1883727.1"/>
    <property type="molecule type" value="Genomic_DNA"/>
</dbReference>
<evidence type="ECO:0000256" key="1">
    <source>
        <dbReference type="SAM" id="MobiDB-lite"/>
    </source>
</evidence>
<gene>
    <name evidence="2" type="ORF">KUDE01_022052</name>
</gene>
<evidence type="ECO:0000313" key="3">
    <source>
        <dbReference type="Proteomes" id="UP001228049"/>
    </source>
</evidence>
<feature type="non-terminal residue" evidence="2">
    <location>
        <position position="1"/>
    </location>
</feature>
<name>A0AAD9BIT7_DISEL</name>
<feature type="compositionally biased region" description="Basic and acidic residues" evidence="1">
    <location>
        <begin position="18"/>
        <end position="28"/>
    </location>
</feature>
<dbReference type="Proteomes" id="UP001228049">
    <property type="component" value="Unassembled WGS sequence"/>
</dbReference>
<reference evidence="2" key="1">
    <citation type="submission" date="2023-04" db="EMBL/GenBank/DDBJ databases">
        <title>Chromosome-level genome of Chaenocephalus aceratus.</title>
        <authorList>
            <person name="Park H."/>
        </authorList>
    </citation>
    <scope>NUCLEOTIDE SEQUENCE</scope>
    <source>
        <strain evidence="2">DE</strain>
        <tissue evidence="2">Muscle</tissue>
    </source>
</reference>